<feature type="transmembrane region" description="Helical" evidence="1">
    <location>
        <begin position="252"/>
        <end position="278"/>
    </location>
</feature>
<organism evidence="3 4">
    <name type="scientific">Streptomyces gardneri</name>
    <dbReference type="NCBI Taxonomy" id="66892"/>
    <lineage>
        <taxon>Bacteria</taxon>
        <taxon>Bacillati</taxon>
        <taxon>Actinomycetota</taxon>
        <taxon>Actinomycetes</taxon>
        <taxon>Kitasatosporales</taxon>
        <taxon>Streptomycetaceae</taxon>
        <taxon>Streptomyces</taxon>
    </lineage>
</organism>
<sequence length="378" mass="39823">MHDVMTHLLYSPSRSGRCLTAGVLGAAALALGMLTALPASAADGELSITGPESAKVELDDHGRRDHLHGPLPLVISNTSPTRVTPVIAAYLDATGGEHDEVCTRTGAVTASETGRARALGGNEARAVVIDLVVPEQCVGREGTLVVSAANTPPTTTRFTLTRGAEHEPKYTAALLTAAVLALLVCLLMAVPATFFGKPRDDWERAPLDIDSPWSVKDSWLTNITALGAVVGTILSTTGFLTDWLPGVDLGRFLGMNLLFGGLILFAPIIYSASCYWGWPEQKDEKGKVTRSFKPVAHGWGLVVAAYATLFGVFGQLATIVVLVVSAAADQWTKWALYVLVAVAAFFVGLYSLRFVRGALAAPPTDGVTATTGQRSAVL</sequence>
<gene>
    <name evidence="3" type="ORF">SGA01_01070</name>
</gene>
<keyword evidence="4" id="KW-1185">Reference proteome</keyword>
<feature type="transmembrane region" description="Helical" evidence="1">
    <location>
        <begin position="334"/>
        <end position="352"/>
    </location>
</feature>
<name>A0A4Y3RA04_9ACTN</name>
<dbReference type="Proteomes" id="UP000315226">
    <property type="component" value="Unassembled WGS sequence"/>
</dbReference>
<feature type="transmembrane region" description="Helical" evidence="1">
    <location>
        <begin position="299"/>
        <end position="328"/>
    </location>
</feature>
<keyword evidence="1" id="KW-0812">Transmembrane</keyword>
<feature type="transmembrane region" description="Helical" evidence="1">
    <location>
        <begin position="219"/>
        <end position="240"/>
    </location>
</feature>
<accession>A0A4Y3RA04</accession>
<feature type="signal peptide" evidence="2">
    <location>
        <begin position="1"/>
        <end position="41"/>
    </location>
</feature>
<dbReference type="EMBL" id="BJMN01000001">
    <property type="protein sequence ID" value="GEB54502.1"/>
    <property type="molecule type" value="Genomic_DNA"/>
</dbReference>
<feature type="chain" id="PRO_5021453984" evidence="2">
    <location>
        <begin position="42"/>
        <end position="378"/>
    </location>
</feature>
<reference evidence="3 4" key="1">
    <citation type="submission" date="2019-06" db="EMBL/GenBank/DDBJ databases">
        <title>Whole genome shotgun sequence of Streptomyces gardneri NBRC 12865.</title>
        <authorList>
            <person name="Hosoyama A."/>
            <person name="Uohara A."/>
            <person name="Ohji S."/>
            <person name="Ichikawa N."/>
        </authorList>
    </citation>
    <scope>NUCLEOTIDE SEQUENCE [LARGE SCALE GENOMIC DNA]</scope>
    <source>
        <strain evidence="3 4">NBRC 12865</strain>
    </source>
</reference>
<feature type="transmembrane region" description="Helical" evidence="1">
    <location>
        <begin position="170"/>
        <end position="195"/>
    </location>
</feature>
<keyword evidence="1" id="KW-0472">Membrane</keyword>
<comment type="caution">
    <text evidence="3">The sequence shown here is derived from an EMBL/GenBank/DDBJ whole genome shotgun (WGS) entry which is preliminary data.</text>
</comment>
<evidence type="ECO:0000256" key="1">
    <source>
        <dbReference type="SAM" id="Phobius"/>
    </source>
</evidence>
<evidence type="ECO:0000313" key="4">
    <source>
        <dbReference type="Proteomes" id="UP000315226"/>
    </source>
</evidence>
<protein>
    <submittedName>
        <fullName evidence="3">Uncharacterized protein</fullName>
    </submittedName>
</protein>
<dbReference type="AlphaFoldDB" id="A0A4Y3RA04"/>
<evidence type="ECO:0000256" key="2">
    <source>
        <dbReference type="SAM" id="SignalP"/>
    </source>
</evidence>
<proteinExistence type="predicted"/>
<keyword evidence="1" id="KW-1133">Transmembrane helix</keyword>
<keyword evidence="2" id="KW-0732">Signal</keyword>
<evidence type="ECO:0000313" key="3">
    <source>
        <dbReference type="EMBL" id="GEB54502.1"/>
    </source>
</evidence>